<evidence type="ECO:0000313" key="2">
    <source>
        <dbReference type="Proteomes" id="UP000635477"/>
    </source>
</evidence>
<dbReference type="Proteomes" id="UP000635477">
    <property type="component" value="Unassembled WGS sequence"/>
</dbReference>
<reference evidence="1" key="2">
    <citation type="submission" date="2020-05" db="EMBL/GenBank/DDBJ databases">
        <authorList>
            <person name="Kim H.-S."/>
            <person name="Proctor R.H."/>
            <person name="Brown D.W."/>
        </authorList>
    </citation>
    <scope>NUCLEOTIDE SEQUENCE</scope>
    <source>
        <strain evidence="1">NRRL 22465</strain>
    </source>
</reference>
<protein>
    <submittedName>
        <fullName evidence="1">Uncharacterized protein</fullName>
    </submittedName>
</protein>
<accession>A0A8H4XNF6</accession>
<dbReference type="AlphaFoldDB" id="A0A8H4XNF6"/>
<organism evidence="1 2">
    <name type="scientific">Fusarium zealandicum</name>
    <dbReference type="NCBI Taxonomy" id="1053134"/>
    <lineage>
        <taxon>Eukaryota</taxon>
        <taxon>Fungi</taxon>
        <taxon>Dikarya</taxon>
        <taxon>Ascomycota</taxon>
        <taxon>Pezizomycotina</taxon>
        <taxon>Sordariomycetes</taxon>
        <taxon>Hypocreomycetidae</taxon>
        <taxon>Hypocreales</taxon>
        <taxon>Nectriaceae</taxon>
        <taxon>Fusarium</taxon>
        <taxon>Fusarium staphyleae species complex</taxon>
    </lineage>
</organism>
<sequence>MASPPVSVNPEPRLESLCRRLADVKSVRIEDETNVLSIKETVTKLDTEASSPLYFPTIVLSQSARALVPTTPARSPYVYHDREVKVELPSSSPVFALDFRYVDEGADGVDVLIRDVSLYCGGW</sequence>
<gene>
    <name evidence="1" type="ORF">FZEAL_1786</name>
</gene>
<keyword evidence="2" id="KW-1185">Reference proteome</keyword>
<proteinExistence type="predicted"/>
<name>A0A8H4XNF6_9HYPO</name>
<evidence type="ECO:0000313" key="1">
    <source>
        <dbReference type="EMBL" id="KAF4982637.1"/>
    </source>
</evidence>
<reference evidence="1" key="1">
    <citation type="journal article" date="2020" name="BMC Genomics">
        <title>Correction to: Identification and distribution of gene clusters required for synthesis of sphingolipid metabolism inhibitors in diverse species of the filamentous fungus Fusarium.</title>
        <authorList>
            <person name="Kim H.S."/>
            <person name="Lohmar J.M."/>
            <person name="Busman M."/>
            <person name="Brown D.W."/>
            <person name="Naumann T.A."/>
            <person name="Divon H.H."/>
            <person name="Lysoe E."/>
            <person name="Uhlig S."/>
            <person name="Proctor R.H."/>
        </authorList>
    </citation>
    <scope>NUCLEOTIDE SEQUENCE</scope>
    <source>
        <strain evidence="1">NRRL 22465</strain>
    </source>
</reference>
<dbReference type="EMBL" id="JABEYC010000104">
    <property type="protein sequence ID" value="KAF4982637.1"/>
    <property type="molecule type" value="Genomic_DNA"/>
</dbReference>
<comment type="caution">
    <text evidence="1">The sequence shown here is derived from an EMBL/GenBank/DDBJ whole genome shotgun (WGS) entry which is preliminary data.</text>
</comment>